<dbReference type="EMBL" id="CP013690">
    <property type="protein sequence ID" value="ALU27536.1"/>
    <property type="molecule type" value="Genomic_DNA"/>
</dbReference>
<dbReference type="RefSeq" id="WP_039330326.1">
    <property type="nucleotide sequence ID" value="NZ_BCMQ01000011.1"/>
</dbReference>
<dbReference type="AlphaFoldDB" id="A0A0S7ECN2"/>
<reference evidence="1 2" key="1">
    <citation type="journal article" date="2016" name="J. Zhejiang Univ. Sci. B">
        <title>Antibiotic resistance mechanisms of Myroides sp.</title>
        <authorList>
            <person name="Hu S."/>
            <person name="Yuan S."/>
            <person name="Qu H."/>
            <person name="Jiang T."/>
            <person name="Zhou Y."/>
            <person name="Wang M."/>
            <person name="Ming D."/>
        </authorList>
    </citation>
    <scope>NUCLEOTIDE SEQUENCE [LARGE SCALE GENOMIC DNA]</scope>
    <source>
        <strain evidence="1 2">PR63039</strain>
    </source>
</reference>
<organism evidence="1 2">
    <name type="scientific">Myroides odoratimimus</name>
    <dbReference type="NCBI Taxonomy" id="76832"/>
    <lineage>
        <taxon>Bacteria</taxon>
        <taxon>Pseudomonadati</taxon>
        <taxon>Bacteroidota</taxon>
        <taxon>Flavobacteriia</taxon>
        <taxon>Flavobacteriales</taxon>
        <taxon>Flavobacteriaceae</taxon>
        <taxon>Myroides</taxon>
    </lineage>
</organism>
<gene>
    <name evidence="1" type="ORF">AS202_15915</name>
</gene>
<dbReference type="Proteomes" id="UP000069030">
    <property type="component" value="Chromosome"/>
</dbReference>
<evidence type="ECO:0000313" key="2">
    <source>
        <dbReference type="Proteomes" id="UP000069030"/>
    </source>
</evidence>
<proteinExistence type="predicted"/>
<accession>A0A0S7ECN2</accession>
<sequence>MKPIYWLMSLGTLLSIGTYAQEPKLLDGRVRLYDGNVVPVTIENKRSKEVTKADGRGYFIMDAAVGDTIRFSDKKLASVNYIIGKEDLNASRFNVLMTKKGQSLDEIIIVRKDFGDDFFEGVPNKNLTAAEKRYKKNNTVFSSTSNYGMGISLDALVNMISGQKKRDKQAILYEKLDIKVQQFLDDYTREELLEDFKIPEERLEAFLYYVVAQPSFEKIKVERTEGFKLYLAQEYIDFLGFMDLEE</sequence>
<name>A0A0S7ECN2_9FLAO</name>
<evidence type="ECO:0000313" key="1">
    <source>
        <dbReference type="EMBL" id="ALU27536.1"/>
    </source>
</evidence>
<protein>
    <submittedName>
        <fullName evidence="1">Uncharacterized protein</fullName>
    </submittedName>
</protein>
<dbReference type="KEGG" id="mod:AS202_15915"/>
<dbReference type="eggNOG" id="ENOG50311VM">
    <property type="taxonomic scope" value="Bacteria"/>
</dbReference>